<dbReference type="InterPro" id="IPR025955">
    <property type="entry name" value="TraC/Conjuga_ATPase"/>
</dbReference>
<dbReference type="InterPro" id="IPR043964">
    <property type="entry name" value="P-loop_TraG"/>
</dbReference>
<dbReference type="Pfam" id="PF11130">
    <property type="entry name" value="TraC_F_IV"/>
    <property type="match status" value="1"/>
</dbReference>
<dbReference type="Gene3D" id="1.10.8.730">
    <property type="match status" value="1"/>
</dbReference>
<name>A0A1B9F611_9BACT</name>
<dbReference type="SUPFAM" id="SSF52540">
    <property type="entry name" value="P-loop containing nucleoside triphosphate hydrolases"/>
    <property type="match status" value="1"/>
</dbReference>
<keyword evidence="3" id="KW-1185">Reference proteome</keyword>
<dbReference type="AlphaFoldDB" id="A0A1B9F611"/>
<dbReference type="RefSeq" id="WP_067618164.1">
    <property type="nucleotide sequence ID" value="NZ_MAGO01000006.1"/>
</dbReference>
<dbReference type="Pfam" id="PF19044">
    <property type="entry name" value="P-loop_TraG"/>
    <property type="match status" value="1"/>
</dbReference>
<protein>
    <submittedName>
        <fullName evidence="2">IncF plasmid conjugative transfer pilus assembly protein TraC</fullName>
    </submittedName>
</protein>
<dbReference type="OrthoDB" id="9816422at2"/>
<evidence type="ECO:0000313" key="2">
    <source>
        <dbReference type="EMBL" id="OCC15313.1"/>
    </source>
</evidence>
<feature type="domain" description="TraG P-loop" evidence="1">
    <location>
        <begin position="474"/>
        <end position="833"/>
    </location>
</feature>
<reference evidence="2 3" key="1">
    <citation type="submission" date="2016-06" db="EMBL/GenBank/DDBJ databases">
        <title>Respiratory ammonification of nitrate coupled to the oxidation of elemental sulfur in deep-sea autotrophic thermophilic bacteria.</title>
        <authorList>
            <person name="Slobodkina G.B."/>
            <person name="Mardanov A.V."/>
            <person name="Ravin N.V."/>
            <person name="Frolova A.A."/>
            <person name="Viryasiv M.B."/>
            <person name="Chernyh N.A."/>
            <person name="Bonch-Osmolovskaya E.A."/>
            <person name="Slobodkin A.I."/>
        </authorList>
    </citation>
    <scope>NUCLEOTIDE SEQUENCE [LARGE SCALE GENOMIC DNA]</scope>
    <source>
        <strain evidence="2 3">S69</strain>
    </source>
</reference>
<organism evidence="2 3">
    <name type="scientific">Dissulfuribacter thermophilus</name>
    <dbReference type="NCBI Taxonomy" id="1156395"/>
    <lineage>
        <taxon>Bacteria</taxon>
        <taxon>Pseudomonadati</taxon>
        <taxon>Thermodesulfobacteriota</taxon>
        <taxon>Dissulfuribacteria</taxon>
        <taxon>Dissulfuribacterales</taxon>
        <taxon>Dissulfuribacteraceae</taxon>
        <taxon>Dissulfuribacter</taxon>
    </lineage>
</organism>
<dbReference type="STRING" id="1156395.DBT_1436"/>
<dbReference type="InterPro" id="IPR027417">
    <property type="entry name" value="P-loop_NTPase"/>
</dbReference>
<evidence type="ECO:0000313" key="3">
    <source>
        <dbReference type="Proteomes" id="UP000093080"/>
    </source>
</evidence>
<sequence>MFDFTWELAEKFGLSERFGKKLDHDRLADFLPYRAWDPENYIFLLDHGKENRIGWFFVSEVTVPPKESFLQEFESLLSVMPPKSTVQILMAQMPFIGETISDFLKLRNRTKLKISEEKQKVLTHMMAEKAKLYRKLTEGLQDSSYPLLLKKPYIFFSFTVSPSELTVDNVISTIQKTKSVLQTAGFDTKKGVPADLYNFIYFLFSDPEGILPPSYTTPFKACLTNKKYKADSLLENLFIPLSELISPPSIGIKITSDTLLTNANRFIATVSYRQYPDAVEPGMVDRLVGDNRKTEIQLPYTVIHVLNIYVPDQISIKSNIANRHAVAAWQTFGPLAKFNPKVGKVKDDLAELMNRAEKELILKAYLHTIVLANSEKQLEEATYSYITHAKRHGFLPVRDKFVMAPLLLNSLPMGLYPDEAPKLFRTRTLSSSMIGCLAPVHAEGGSFGKPYLLFSTRRGYLITGDIFASPQGYNGLIFGGTGGGKSFFLNELTASYFSAGAKIIILDVGKSFKKLCEMLDGEYINFEDTSNVNINPFAHLSDDPELLVDDMEMLKNFVESMAAPKKGLTDFQMGALTEIIADVAEKYKQETTFDLIAEKLAQHSDHRIKDIATMLKPWCKGGENYRWVAGGKSINFESDLIVIEMEALMQRTHLQKVSLYYLMYRISQDFLLKTMKDPSFRKKPKFLFIDEAWEALKTGTADFIERAYRRFRKTGSGCWIITQGPSDLDGSAVADALWNNSHFVVSLRVENFNKEKAKKYLSDYALSVIPTLKTVKGQFSEIYMKTPFGEDILRFYAPRYTQLVYTTDATESAIIEKLLDEGLSYDRALRKIIAMEKR</sequence>
<comment type="caution">
    <text evidence="2">The sequence shown here is derived from an EMBL/GenBank/DDBJ whole genome shotgun (WGS) entry which is preliminary data.</text>
</comment>
<evidence type="ECO:0000259" key="1">
    <source>
        <dbReference type="Pfam" id="PF19044"/>
    </source>
</evidence>
<dbReference type="EMBL" id="MAGO01000006">
    <property type="protein sequence ID" value="OCC15313.1"/>
    <property type="molecule type" value="Genomic_DNA"/>
</dbReference>
<dbReference type="PANTHER" id="PTHR30121:SF6">
    <property type="entry name" value="SLR6007 PROTEIN"/>
    <property type="match status" value="1"/>
</dbReference>
<proteinExistence type="predicted"/>
<accession>A0A1B9F611</accession>
<dbReference type="InterPro" id="IPR051162">
    <property type="entry name" value="T4SS_component"/>
</dbReference>
<dbReference type="Gene3D" id="3.40.50.300">
    <property type="entry name" value="P-loop containing nucleotide triphosphate hydrolases"/>
    <property type="match status" value="1"/>
</dbReference>
<dbReference type="Proteomes" id="UP000093080">
    <property type="component" value="Unassembled WGS sequence"/>
</dbReference>
<dbReference type="PANTHER" id="PTHR30121">
    <property type="entry name" value="UNCHARACTERIZED PROTEIN YJGR-RELATED"/>
    <property type="match status" value="1"/>
</dbReference>
<gene>
    <name evidence="2" type="ORF">DBT_1436</name>
</gene>